<gene>
    <name evidence="2" type="ORF">IHBHHGIJ_03462</name>
    <name evidence="1" type="ORF">KFEGEMFD_01979</name>
</gene>
<name>A0A5S9PGE7_9GAMM</name>
<organism evidence="1 4">
    <name type="scientific">Zhongshania aliphaticivorans</name>
    <dbReference type="NCBI Taxonomy" id="1470434"/>
    <lineage>
        <taxon>Bacteria</taxon>
        <taxon>Pseudomonadati</taxon>
        <taxon>Pseudomonadota</taxon>
        <taxon>Gammaproteobacteria</taxon>
        <taxon>Cellvibrionales</taxon>
        <taxon>Spongiibacteraceae</taxon>
        <taxon>Zhongshania</taxon>
    </lineage>
</organism>
<dbReference type="Gene3D" id="3.40.50.300">
    <property type="entry name" value="P-loop containing nucleotide triphosphate hydrolases"/>
    <property type="match status" value="1"/>
</dbReference>
<accession>A0A5S9PGE7</accession>
<sequence>MNQSKSTKKPWEEGPSFGLWIHIAKWCLGKAQALGLNYPNFSEQALMAAARKKTGLDDFGDPRFLEPFRLRLAYFKDNQRFSPLGKVAAWQILLKPLINRLRIQDLLKRHPEIREQRIERPLFVTAFPRTGTTLLSQLLALDPAARPLLFWETMQPTPDEGIVEGEPDPRIPRAKAVVEQLRGLMPALRKIHDIDPTGPEECAGLLANAYILPIFEEDNDEYKQWIDSLSTEQVCAAYEEYKEQLQILQWQRGGGHWVLKSPFHLNWLDALLTTFPDACVVQTHRDPKQVLPSICSLDAVMQQAACDTVDCAAVGRHLNSQLAISLQRGMAARLNHPAERVFDVQYADLLTDPVAVIRRIYSHFGYSYSDVMAEKIAEYLATNPQNKHGSHKYQLADFGLAAEDVDRSFGDYCQRFQIPLAVQDQ</sequence>
<dbReference type="PANTHER" id="PTHR36451">
    <property type="entry name" value="PAPS-DEPENDENT SULFOTRANSFERASE STF3"/>
    <property type="match status" value="1"/>
</dbReference>
<proteinExistence type="predicted"/>
<dbReference type="Proteomes" id="UP000439591">
    <property type="component" value="Unassembled WGS sequence"/>
</dbReference>
<dbReference type="Proteomes" id="UP000435877">
    <property type="component" value="Unassembled WGS sequence"/>
</dbReference>
<dbReference type="AlphaFoldDB" id="A0A5S9PGE7"/>
<dbReference type="OrthoDB" id="9777890at2"/>
<dbReference type="Pfam" id="PF13469">
    <property type="entry name" value="Sulfotransfer_3"/>
    <property type="match status" value="1"/>
</dbReference>
<evidence type="ECO:0000313" key="2">
    <source>
        <dbReference type="EMBL" id="CAA0113699.1"/>
    </source>
</evidence>
<dbReference type="InterPro" id="IPR052736">
    <property type="entry name" value="Stf3_sulfotransferase"/>
</dbReference>
<reference evidence="3 4" key="1">
    <citation type="submission" date="2019-11" db="EMBL/GenBank/DDBJ databases">
        <authorList>
            <person name="Holert J."/>
        </authorList>
    </citation>
    <scope>NUCLEOTIDE SEQUENCE [LARGE SCALE GENOMIC DNA]</scope>
    <source>
        <strain evidence="1">BC3_2A</strain>
        <strain evidence="2">SB11_1A</strain>
    </source>
</reference>
<dbReference type="RefSeq" id="WP_159270238.1">
    <property type="nucleotide sequence ID" value="NZ_CACSIK010000004.1"/>
</dbReference>
<evidence type="ECO:0000313" key="4">
    <source>
        <dbReference type="Proteomes" id="UP000439591"/>
    </source>
</evidence>
<dbReference type="InterPro" id="IPR027417">
    <property type="entry name" value="P-loop_NTPase"/>
</dbReference>
<keyword evidence="3" id="KW-1185">Reference proteome</keyword>
<dbReference type="PANTHER" id="PTHR36451:SF1">
    <property type="entry name" value="OMEGA-HYDROXY-BETA-DIHYDROMENAQUINONE-9 SULFOTRANSFERASE STF3"/>
    <property type="match status" value="1"/>
</dbReference>
<evidence type="ECO:0008006" key="5">
    <source>
        <dbReference type="Google" id="ProtNLM"/>
    </source>
</evidence>
<protein>
    <recommendedName>
        <fullName evidence="5">Sulfotransferase</fullName>
    </recommendedName>
</protein>
<dbReference type="SUPFAM" id="SSF52540">
    <property type="entry name" value="P-loop containing nucleoside triphosphate hydrolases"/>
    <property type="match status" value="1"/>
</dbReference>
<evidence type="ECO:0000313" key="1">
    <source>
        <dbReference type="EMBL" id="CAA0103148.1"/>
    </source>
</evidence>
<dbReference type="EMBL" id="CACSIM010000003">
    <property type="protein sequence ID" value="CAA0103148.1"/>
    <property type="molecule type" value="Genomic_DNA"/>
</dbReference>
<evidence type="ECO:0000313" key="3">
    <source>
        <dbReference type="Proteomes" id="UP000435877"/>
    </source>
</evidence>
<dbReference type="EMBL" id="CACSIK010000004">
    <property type="protein sequence ID" value="CAA0113699.1"/>
    <property type="molecule type" value="Genomic_DNA"/>
</dbReference>